<keyword evidence="3" id="KW-1185">Reference proteome</keyword>
<dbReference type="Proteomes" id="UP000018769">
    <property type="component" value="Chromosome I"/>
</dbReference>
<evidence type="ECO:0000313" key="2">
    <source>
        <dbReference type="EMBL" id="CDK30642.1"/>
    </source>
</evidence>
<sequence>MIIKKQIAFTLFEILIVIAITCFIICLSFKVVNLSDKSLIYIELERLYSCALYLQNQSKVESQDKYILFDEINNQYHYYNNDIKETHKLSSQIAFGFLPNSKGPPSNPTSKIKKAITFNNKKIMFFKDGTVSAGIIYLIDKNKTAMYALSCGISSISYLRQYKYIDISNKWLLLN</sequence>
<dbReference type="EMBL" id="HG793133">
    <property type="protein sequence ID" value="CDK30642.1"/>
    <property type="molecule type" value="Genomic_DNA"/>
</dbReference>
<dbReference type="RefSeq" id="WP_023792100.1">
    <property type="nucleotide sequence ID" value="NC_023003.1"/>
</dbReference>
<keyword evidence="1" id="KW-0812">Transmembrane</keyword>
<proteinExistence type="predicted"/>
<reference evidence="2 3" key="1">
    <citation type="journal article" date="2015" name="Biol. Direct">
        <title>Babela massiliensis, a representative of a widespread bacterial phylum with unusual adaptations to parasitism in amoebae.</title>
        <authorList>
            <person name="Pagnier I."/>
            <person name="Yutin N."/>
            <person name="Croce O."/>
            <person name="Makarova K.S."/>
            <person name="Wolf Y.I."/>
            <person name="Benamar S."/>
            <person name="Raoult D."/>
            <person name="Koonin E.V."/>
            <person name="La Scola B."/>
        </authorList>
    </citation>
    <scope>NUCLEOTIDE SEQUENCE [LARGE SCALE GENOMIC DNA]</scope>
    <source>
        <strain evidence="3">BABL1</strain>
    </source>
</reference>
<organism evidence="2 3">
    <name type="scientific">Candidatus Babela massiliensis</name>
    <dbReference type="NCBI Taxonomy" id="673862"/>
    <lineage>
        <taxon>Bacteria</taxon>
        <taxon>Candidatus Babelota</taxon>
        <taxon>Candidatus Babeliae</taxon>
        <taxon>Candidatus Babeliales</taxon>
        <taxon>Candidatus Babeliaceae</taxon>
        <taxon>Candidatus Babela</taxon>
    </lineage>
</organism>
<keyword evidence="1" id="KW-0472">Membrane</keyword>
<keyword evidence="1" id="KW-1133">Transmembrane helix</keyword>
<feature type="transmembrane region" description="Helical" evidence="1">
    <location>
        <begin position="7"/>
        <end position="32"/>
    </location>
</feature>
<protein>
    <submittedName>
        <fullName evidence="2">Type II secretory pathway pseudopilin PulG</fullName>
    </submittedName>
</protein>
<dbReference type="eggNOG" id="ENOG502ZQ35">
    <property type="taxonomic scope" value="Bacteria"/>
</dbReference>
<accession>V6DGB4</accession>
<evidence type="ECO:0000313" key="3">
    <source>
        <dbReference type="Proteomes" id="UP000018769"/>
    </source>
</evidence>
<evidence type="ECO:0000256" key="1">
    <source>
        <dbReference type="SAM" id="Phobius"/>
    </source>
</evidence>
<dbReference type="AlphaFoldDB" id="V6DGB4"/>
<dbReference type="STRING" id="673862.BABL1_gene_373"/>
<name>V6DGB4_9BACT</name>
<dbReference type="HOGENOM" id="CLU_1529840_0_0_7"/>
<gene>
    <name evidence="2" type="ORF">BABL1_gene_373</name>
</gene>
<dbReference type="KEGG" id="dpb:BABL1_gene_373"/>